<name>A0ABD0JP53_9CAEN</name>
<organism evidence="2 3">
    <name type="scientific">Batillaria attramentaria</name>
    <dbReference type="NCBI Taxonomy" id="370345"/>
    <lineage>
        <taxon>Eukaryota</taxon>
        <taxon>Metazoa</taxon>
        <taxon>Spiralia</taxon>
        <taxon>Lophotrochozoa</taxon>
        <taxon>Mollusca</taxon>
        <taxon>Gastropoda</taxon>
        <taxon>Caenogastropoda</taxon>
        <taxon>Sorbeoconcha</taxon>
        <taxon>Cerithioidea</taxon>
        <taxon>Batillariidae</taxon>
        <taxon>Batillaria</taxon>
    </lineage>
</organism>
<reference evidence="2 3" key="1">
    <citation type="journal article" date="2023" name="Sci. Data">
        <title>Genome assembly of the Korean intertidal mud-creeper Batillaria attramentaria.</title>
        <authorList>
            <person name="Patra A.K."/>
            <person name="Ho P.T."/>
            <person name="Jun S."/>
            <person name="Lee S.J."/>
            <person name="Kim Y."/>
            <person name="Won Y.J."/>
        </authorList>
    </citation>
    <scope>NUCLEOTIDE SEQUENCE [LARGE SCALE GENOMIC DNA]</scope>
    <source>
        <strain evidence="2">Wonlab-2016</strain>
    </source>
</reference>
<dbReference type="EMBL" id="JACVVK020000375">
    <property type="protein sequence ID" value="KAK7476473.1"/>
    <property type="molecule type" value="Genomic_DNA"/>
</dbReference>
<sequence length="164" mass="17890">MGTMKVIAAVLFVLVSSCHYSTGYPLHASCKIKWTWDVACSDVQSAIVDQINKWSGDDCGSGEKCKYKLTGNAENKVTATHTTPKKKYVDDLTFDFTPTGGNSGCQVQGKSTSETWYAILDYSTNYCNLHNLITGAGLDKQPGYVESTSDSVCTQYSSANCEKY</sequence>
<keyword evidence="3" id="KW-1185">Reference proteome</keyword>
<dbReference type="PANTHER" id="PTHR38564:SF2">
    <property type="entry name" value="WU:FC46H12 PRECURSOR"/>
    <property type="match status" value="1"/>
</dbReference>
<evidence type="ECO:0000313" key="2">
    <source>
        <dbReference type="EMBL" id="KAK7476473.1"/>
    </source>
</evidence>
<accession>A0ABD0JP53</accession>
<gene>
    <name evidence="2" type="ORF">BaRGS_00032308</name>
</gene>
<dbReference type="Proteomes" id="UP001519460">
    <property type="component" value="Unassembled WGS sequence"/>
</dbReference>
<keyword evidence="1" id="KW-0732">Signal</keyword>
<dbReference type="PANTHER" id="PTHR38564">
    <property type="entry name" value="SI:CH73-250A16.5-RELATED"/>
    <property type="match status" value="1"/>
</dbReference>
<evidence type="ECO:0000256" key="1">
    <source>
        <dbReference type="SAM" id="SignalP"/>
    </source>
</evidence>
<feature type="signal peptide" evidence="1">
    <location>
        <begin position="1"/>
        <end position="23"/>
    </location>
</feature>
<proteinExistence type="predicted"/>
<feature type="chain" id="PRO_5044823286" evidence="1">
    <location>
        <begin position="24"/>
        <end position="164"/>
    </location>
</feature>
<comment type="caution">
    <text evidence="2">The sequence shown here is derived from an EMBL/GenBank/DDBJ whole genome shotgun (WGS) entry which is preliminary data.</text>
</comment>
<evidence type="ECO:0000313" key="3">
    <source>
        <dbReference type="Proteomes" id="UP001519460"/>
    </source>
</evidence>
<dbReference type="AlphaFoldDB" id="A0ABD0JP53"/>
<dbReference type="PROSITE" id="PS51257">
    <property type="entry name" value="PROKAR_LIPOPROTEIN"/>
    <property type="match status" value="1"/>
</dbReference>
<protein>
    <submittedName>
        <fullName evidence="2">Uncharacterized protein</fullName>
    </submittedName>
</protein>